<feature type="compositionally biased region" description="Acidic residues" evidence="5">
    <location>
        <begin position="692"/>
        <end position="705"/>
    </location>
</feature>
<feature type="compositionally biased region" description="Polar residues" evidence="5">
    <location>
        <begin position="719"/>
        <end position="733"/>
    </location>
</feature>
<evidence type="ECO:0000256" key="4">
    <source>
        <dbReference type="ARBA" id="ARBA00022837"/>
    </source>
</evidence>
<evidence type="ECO:0000256" key="6">
    <source>
        <dbReference type="SAM" id="SignalP"/>
    </source>
</evidence>
<dbReference type="Gene3D" id="4.10.1080.10">
    <property type="entry name" value="TSP type-3 repeat"/>
    <property type="match status" value="1"/>
</dbReference>
<comment type="subcellular location">
    <subcellularLocation>
        <location evidence="1">Secreted</location>
    </subcellularLocation>
</comment>
<dbReference type="Proteomes" id="UP000672009">
    <property type="component" value="Chromosome"/>
</dbReference>
<feature type="compositionally biased region" description="Basic and acidic residues" evidence="5">
    <location>
        <begin position="95"/>
        <end position="106"/>
    </location>
</feature>
<dbReference type="InterPro" id="IPR059100">
    <property type="entry name" value="TSP3_bac"/>
</dbReference>
<feature type="compositionally biased region" description="Basic and acidic residues" evidence="5">
    <location>
        <begin position="481"/>
        <end position="495"/>
    </location>
</feature>
<keyword evidence="8" id="KW-1185">Reference proteome</keyword>
<feature type="compositionally biased region" description="Acidic residues" evidence="5">
    <location>
        <begin position="739"/>
        <end position="748"/>
    </location>
</feature>
<feature type="compositionally biased region" description="Basic and acidic residues" evidence="5">
    <location>
        <begin position="351"/>
        <end position="365"/>
    </location>
</feature>
<feature type="compositionally biased region" description="Polar residues" evidence="5">
    <location>
        <begin position="329"/>
        <end position="345"/>
    </location>
</feature>
<reference evidence="7" key="1">
    <citation type="submission" date="2021-04" db="EMBL/GenBank/DDBJ databases">
        <title>Genomics, taxonomy and metabolism of representatives of sulfur bacteria of the genus Thiothrix: Thiothrix fructosivorans QT, Thiothrix unzii A1T and three new species, Thiothrix subterranea sp. nov., Thiothrix litoralis sp. nov. and 'Candidatus Thiothrix anitrata' sp. nov.</title>
        <authorList>
            <person name="Ravin N.V."/>
            <person name="Smolyakov D."/>
            <person name="Rudenko T.S."/>
            <person name="Mardanov A.V."/>
            <person name="Beletsky A.V."/>
            <person name="Markov N.D."/>
            <person name="Fomenkov A.I."/>
            <person name="Roberts R.J."/>
            <person name="Karnachuk O.V."/>
            <person name="Novikov A."/>
            <person name="Grabovich M.Y."/>
        </authorList>
    </citation>
    <scope>NUCLEOTIDE SEQUENCE</scope>
    <source>
        <strain evidence="7">A1</strain>
    </source>
</reference>
<protein>
    <recommendedName>
        <fullName evidence="9">Cartilage oligomeric matrix protein</fullName>
    </recommendedName>
</protein>
<organism evidence="7 8">
    <name type="scientific">Thiothrix unzii</name>
    <dbReference type="NCBI Taxonomy" id="111769"/>
    <lineage>
        <taxon>Bacteria</taxon>
        <taxon>Pseudomonadati</taxon>
        <taxon>Pseudomonadota</taxon>
        <taxon>Gammaproteobacteria</taxon>
        <taxon>Thiotrichales</taxon>
        <taxon>Thiotrichaceae</taxon>
        <taxon>Thiothrix</taxon>
    </lineage>
</organism>
<dbReference type="EMBL" id="CP072793">
    <property type="protein sequence ID" value="QTR52705.1"/>
    <property type="molecule type" value="Genomic_DNA"/>
</dbReference>
<feature type="compositionally biased region" description="Polar residues" evidence="5">
    <location>
        <begin position="581"/>
        <end position="595"/>
    </location>
</feature>
<evidence type="ECO:0000256" key="2">
    <source>
        <dbReference type="ARBA" id="ARBA00022525"/>
    </source>
</evidence>
<evidence type="ECO:0000256" key="5">
    <source>
        <dbReference type="SAM" id="MobiDB-lite"/>
    </source>
</evidence>
<keyword evidence="3 6" id="KW-0732">Signal</keyword>
<evidence type="ECO:0000256" key="3">
    <source>
        <dbReference type="ARBA" id="ARBA00022729"/>
    </source>
</evidence>
<evidence type="ECO:0000313" key="8">
    <source>
        <dbReference type="Proteomes" id="UP000672009"/>
    </source>
</evidence>
<feature type="compositionally biased region" description="Basic and acidic residues" evidence="5">
    <location>
        <begin position="505"/>
        <end position="517"/>
    </location>
</feature>
<feature type="compositionally biased region" description="Acidic residues" evidence="5">
    <location>
        <begin position="562"/>
        <end position="575"/>
    </location>
</feature>
<proteinExistence type="predicted"/>
<feature type="compositionally biased region" description="Polar residues" evidence="5">
    <location>
        <begin position="459"/>
        <end position="474"/>
    </location>
</feature>
<feature type="compositionally biased region" description="Basic and acidic residues" evidence="5">
    <location>
        <begin position="202"/>
        <end position="215"/>
    </location>
</feature>
<dbReference type="PANTHER" id="PTHR10199">
    <property type="entry name" value="THROMBOSPONDIN"/>
    <property type="match status" value="1"/>
</dbReference>
<dbReference type="AlphaFoldDB" id="A0A975F761"/>
<dbReference type="GO" id="GO:0005509">
    <property type="term" value="F:calcium ion binding"/>
    <property type="evidence" value="ECO:0007669"/>
    <property type="project" value="InterPro"/>
</dbReference>
<feature type="compositionally biased region" description="Basic and acidic residues" evidence="5">
    <location>
        <begin position="251"/>
        <end position="268"/>
    </location>
</feature>
<evidence type="ECO:0000313" key="7">
    <source>
        <dbReference type="EMBL" id="QTR52705.1"/>
    </source>
</evidence>
<accession>A0A975F761</accession>
<gene>
    <name evidence="7" type="ORF">J9260_13460</name>
</gene>
<dbReference type="PANTHER" id="PTHR10199:SF119">
    <property type="entry name" value="RE20510P"/>
    <property type="match status" value="1"/>
</dbReference>
<feature type="compositionally biased region" description="Acidic residues" evidence="5">
    <location>
        <begin position="269"/>
        <end position="278"/>
    </location>
</feature>
<feature type="compositionally biased region" description="Basic and acidic residues" evidence="5">
    <location>
        <begin position="224"/>
        <end position="237"/>
    </location>
</feature>
<name>A0A975F761_9GAMM</name>
<feature type="region of interest" description="Disordered" evidence="5">
    <location>
        <begin position="200"/>
        <end position="792"/>
    </location>
</feature>
<feature type="compositionally biased region" description="Basic and acidic residues" evidence="5">
    <location>
        <begin position="375"/>
        <end position="387"/>
    </location>
</feature>
<evidence type="ECO:0008006" key="9">
    <source>
        <dbReference type="Google" id="ProtNLM"/>
    </source>
</evidence>
<keyword evidence="4" id="KW-0106">Calcium</keyword>
<feature type="region of interest" description="Disordered" evidence="5">
    <location>
        <begin position="155"/>
        <end position="180"/>
    </location>
</feature>
<feature type="region of interest" description="Disordered" evidence="5">
    <location>
        <begin position="87"/>
        <end position="106"/>
    </location>
</feature>
<dbReference type="InterPro" id="IPR028974">
    <property type="entry name" value="TSP_type-3_rpt"/>
</dbReference>
<dbReference type="RefSeq" id="WP_210218245.1">
    <property type="nucleotide sequence ID" value="NZ_CP072793.1"/>
</dbReference>
<feature type="signal peptide" evidence="6">
    <location>
        <begin position="1"/>
        <end position="26"/>
    </location>
</feature>
<keyword evidence="2" id="KW-0964">Secreted</keyword>
<dbReference type="KEGG" id="tun:J9260_13460"/>
<feature type="chain" id="PRO_5037124631" description="Cartilage oligomeric matrix protein" evidence="6">
    <location>
        <begin position="27"/>
        <end position="1070"/>
    </location>
</feature>
<feature type="compositionally biased region" description="Basic and acidic residues" evidence="5">
    <location>
        <begin position="611"/>
        <end position="625"/>
    </location>
</feature>
<evidence type="ECO:0000256" key="1">
    <source>
        <dbReference type="ARBA" id="ARBA00004613"/>
    </source>
</evidence>
<feature type="compositionally biased region" description="Basic and acidic residues" evidence="5">
    <location>
        <begin position="765"/>
        <end position="792"/>
    </location>
</feature>
<sequence length="1070" mass="112530">MSSRILRKYLALSAFTLLSLGQAAWAEQTLDYRIRWDVYADRYRVYMTPTKTPSPDQSLTAQVTVRAPHTEGLNRFAVSDLLSAVTNTSWSGDGDESRVDAPKENPDKDYMSFELTIKGNNRGIFAWRANQEQEVFSFTNAAGCIGLVEIMPDDDPFDPNNIPGGQNATSTNPGNHFTNMGWGSMSDNNYRSVVGGPADCSKSFDSDSDGLKDGIEEIIGSDPRNPDTDGDGKKDGAEYGTAAPVAADADGDGKNDVLESTKVDKDSDGVVDELDADDNNACVPDPKAAKCDQDGDGKTNDADTDDDGDGVADTTEVALGTDPNDADSDNTNTASVNEGTSGVQQGSSAGDDSKTDTDGDGKADASECEPLSAGKCKDSDGDGKPDWQESAILDSDNDGLKDEQDSDNANACVPNPKAAKCDQDGDGQTNDADMDDDNDGVDDTVETALGTDPNDADSDNTNTTPVNEGTSGVQKGSSAGDDSKTDTDGDGKTDANECAPLVAGKCKDSDGDGKPDWQESAILDSDNDGIKDEQDTDNANACVPDPKAAKCDQDGDGQSNDVDTDDDADGVDDTVEVALGTNPNDADSDNTNTPAVNEGMGGTQQGASAGDDSKTDTDADGKPDASECAPLVGGKCKDSDADGIPDWQESAILDSDGDGIKDEQDVDNANACVPSINSPKCDQDGDGQSNDVDLDDDGDGVEDSVETALGTDPNDADSDNTNTPSVNEGTTGVQKGDSATDDSSTDTDGDGKTDAAECSPLVNGKCKDTDGDGKPDWKESATADADKDGIKDEVDSDDATVLEVKLQLKLLLQGPYDSTTQTMLDNLRTRNLIPSNQPYVDVAFGYTGTETVKPSLLTTTGNNAPVDWILVEIRDATTPTTIKARKAVLLQRDGDVMDAATGETTLSFQGLTKGNYYVTARHRNHLGVMTAAPIALANSPIAAVDFGKPSTATWGTHARLLVDMNRDGTNDVALLWGGNADMNTRVVASGPINDTSVVLFNVWNTQIEKGSAEPTINYILSGYLSTDFNLDGDTIYSGRRNDINVLLANVLLHPKNTDLITNFIIWQQLP</sequence>
<feature type="compositionally biased region" description="Polar residues" evidence="5">
    <location>
        <begin position="164"/>
        <end position="178"/>
    </location>
</feature>
<feature type="compositionally biased region" description="Acidic residues" evidence="5">
    <location>
        <begin position="432"/>
        <end position="445"/>
    </location>
</feature>
<dbReference type="Pfam" id="PF18884">
    <property type="entry name" value="TSP3_bac"/>
    <property type="match status" value="5"/>
</dbReference>
<feature type="compositionally biased region" description="Basic and acidic residues" evidence="5">
    <location>
        <begin position="287"/>
        <end position="301"/>
    </location>
</feature>